<feature type="region of interest" description="Disordered" evidence="1">
    <location>
        <begin position="649"/>
        <end position="684"/>
    </location>
</feature>
<feature type="compositionally biased region" description="Polar residues" evidence="1">
    <location>
        <begin position="594"/>
        <end position="617"/>
    </location>
</feature>
<keyword evidence="3" id="KW-1185">Reference proteome</keyword>
<dbReference type="KEGG" id="atr:18444329"/>
<dbReference type="HOGENOM" id="CLU_376995_0_0_1"/>
<reference evidence="3" key="1">
    <citation type="journal article" date="2013" name="Science">
        <title>The Amborella genome and the evolution of flowering plants.</title>
        <authorList>
            <consortium name="Amborella Genome Project"/>
        </authorList>
    </citation>
    <scope>NUCLEOTIDE SEQUENCE [LARGE SCALE GENOMIC DNA]</scope>
</reference>
<dbReference type="EMBL" id="KI392485">
    <property type="protein sequence ID" value="ERN16033.1"/>
    <property type="molecule type" value="Genomic_DNA"/>
</dbReference>
<sequence>MVEKGEIEEASRLLNAAGSSSLPPRKRLLAGLKQNGWVDLDHLVEESRSSTSSAKSMEIGNPNASKELPRISECHSCSYLVSGKGKDKLHTLASEWRVVLLCKNCLNAVNSGTNCSYCFSALENSGCVLNCRKCDHRVHQGCASKHRGSLLQCSSGSFLCVDCWVPKSRLNFGCGSNKSDSFGTQDSKSLLRFGETKVFGDCDSKAEKSVSSASFPETNSGSVDKTMVSVAIKPLDKENPCIDGESELNKYQDAEKHVSDSVSEKASRFSFNGNCCRSLEEIVKEANSAAARAMTIAASAKENALRKAMVARNAASAARNALNFLAILEQEENEAKESLQSNASLMGDDGNSNIADRAEKSNGIHLKAGSLPESHEVADEELALRLHRAMNSSPRISRRRGAPNGIQLKECKLSNSTKCEFNCMVTTKKQNCSNGFGNEEFRRNERRFRRDSEVIGQSTSILKTESGSQSVCGNLHLCTEDKIDGTLDHPDAEPSVGNGALELANSIGMAVEEFKKRRDDEAINGVSFHEDEEKKEGTMQGAFRSCRADGKVDMKQNGGMNMENSLKNGLLIVDGDNSGVKDMKPETPVKEEQASCSNKAMNSSGEDSSLDTGFESSQKWKGGENGGSSSNVSKVKPFGYRAKLSKFNCAQSQAREGDPLKPQKKRSILPHPDSKRPIKRHSSMKVILDRKTKSLAEDFPLESKALTNALPLLQRNCAKAPKKLSDSSHGSPSVQS</sequence>
<protein>
    <recommendedName>
        <fullName evidence="4">Zinc finger PHD-type domain-containing protein</fullName>
    </recommendedName>
</protein>
<dbReference type="PANTHER" id="PTHR38530">
    <property type="entry name" value="OS06G0468300 PROTEIN"/>
    <property type="match status" value="1"/>
</dbReference>
<feature type="region of interest" description="Disordered" evidence="1">
    <location>
        <begin position="574"/>
        <end position="634"/>
    </location>
</feature>
<proteinExistence type="predicted"/>
<evidence type="ECO:0000313" key="2">
    <source>
        <dbReference type="EMBL" id="ERN16033.1"/>
    </source>
</evidence>
<dbReference type="AlphaFoldDB" id="U5D6S3"/>
<dbReference type="Gramene" id="ERN16033">
    <property type="protein sequence ID" value="ERN16033"/>
    <property type="gene ID" value="AMTR_s00030p00103480"/>
</dbReference>
<evidence type="ECO:0000313" key="3">
    <source>
        <dbReference type="Proteomes" id="UP000017836"/>
    </source>
</evidence>
<evidence type="ECO:0008006" key="4">
    <source>
        <dbReference type="Google" id="ProtNLM"/>
    </source>
</evidence>
<dbReference type="OrthoDB" id="730111at2759"/>
<dbReference type="OMA" id="NSGGICC"/>
<name>U5D6S3_AMBTC</name>
<dbReference type="CDD" id="cd15489">
    <property type="entry name" value="PHD_SF"/>
    <property type="match status" value="1"/>
</dbReference>
<feature type="compositionally biased region" description="Basic and acidic residues" evidence="1">
    <location>
        <begin position="579"/>
        <end position="593"/>
    </location>
</feature>
<evidence type="ECO:0000256" key="1">
    <source>
        <dbReference type="SAM" id="MobiDB-lite"/>
    </source>
</evidence>
<gene>
    <name evidence="2" type="ORF">AMTR_s00030p00103480</name>
</gene>
<dbReference type="eggNOG" id="ENOG502RYZD">
    <property type="taxonomic scope" value="Eukaryota"/>
</dbReference>
<organism evidence="2 3">
    <name type="scientific">Amborella trichopoda</name>
    <dbReference type="NCBI Taxonomy" id="13333"/>
    <lineage>
        <taxon>Eukaryota</taxon>
        <taxon>Viridiplantae</taxon>
        <taxon>Streptophyta</taxon>
        <taxon>Embryophyta</taxon>
        <taxon>Tracheophyta</taxon>
        <taxon>Spermatophyta</taxon>
        <taxon>Magnoliopsida</taxon>
        <taxon>Amborellales</taxon>
        <taxon>Amborellaceae</taxon>
        <taxon>Amborella</taxon>
    </lineage>
</organism>
<dbReference type="Proteomes" id="UP000017836">
    <property type="component" value="Unassembled WGS sequence"/>
</dbReference>
<accession>U5D6S3</accession>